<evidence type="ECO:0000313" key="1">
    <source>
        <dbReference type="EMBL" id="TRM56027.1"/>
    </source>
</evidence>
<dbReference type="OrthoDB" id="10641838at2759"/>
<reference evidence="1 2" key="1">
    <citation type="journal article" date="2019" name="New Phytol.">
        <title>Comparative genomics reveals unique wood-decay strategies and fruiting body development in the Schizophyllaceae.</title>
        <authorList>
            <person name="Almasi E."/>
            <person name="Sahu N."/>
            <person name="Krizsan K."/>
            <person name="Balint B."/>
            <person name="Kovacs G.M."/>
            <person name="Kiss B."/>
            <person name="Cseklye J."/>
            <person name="Drula E."/>
            <person name="Henrissat B."/>
            <person name="Nagy I."/>
            <person name="Chovatia M."/>
            <person name="Adam C."/>
            <person name="LaButti K."/>
            <person name="Lipzen A."/>
            <person name="Riley R."/>
            <person name="Grigoriev I.V."/>
            <person name="Nagy L.G."/>
        </authorList>
    </citation>
    <scope>NUCLEOTIDE SEQUENCE [LARGE SCALE GENOMIC DNA]</scope>
    <source>
        <strain evidence="1 2">NL-1724</strain>
    </source>
</reference>
<protein>
    <submittedName>
        <fullName evidence="1">Uncharacterized protein</fullName>
    </submittedName>
</protein>
<dbReference type="EMBL" id="VDMD01000082">
    <property type="protein sequence ID" value="TRM56027.1"/>
    <property type="molecule type" value="Genomic_DNA"/>
</dbReference>
<keyword evidence="2" id="KW-1185">Reference proteome</keyword>
<proteinExistence type="predicted"/>
<organism evidence="1 2">
    <name type="scientific">Schizophyllum amplum</name>
    <dbReference type="NCBI Taxonomy" id="97359"/>
    <lineage>
        <taxon>Eukaryota</taxon>
        <taxon>Fungi</taxon>
        <taxon>Dikarya</taxon>
        <taxon>Basidiomycota</taxon>
        <taxon>Agaricomycotina</taxon>
        <taxon>Agaricomycetes</taxon>
        <taxon>Agaricomycetidae</taxon>
        <taxon>Agaricales</taxon>
        <taxon>Schizophyllaceae</taxon>
        <taxon>Schizophyllum</taxon>
    </lineage>
</organism>
<evidence type="ECO:0000313" key="2">
    <source>
        <dbReference type="Proteomes" id="UP000320762"/>
    </source>
</evidence>
<dbReference type="Proteomes" id="UP000320762">
    <property type="component" value="Unassembled WGS sequence"/>
</dbReference>
<dbReference type="AlphaFoldDB" id="A0A550BTZ2"/>
<sequence>MTSAVRAMLPFNVDPRLYPAPEGNLIKTLHLRNSPRTCIQVLDRWFSNRNWDDPRPRDSPLDRKNVQPGQLLCQVNRVEIQCTEADPYGRYDNSYKLLLTLTPSYNDRGPSSSTPPITLELTEFTGPAASRPLWTTWPTSTHVFLESRLVVAVYLLGVMTRGLTVDVEDVDSDARWNAICWLHWSRSLCPPPDTQELDALRLALRQSRSTSVENGLAVSGESPPP</sequence>
<gene>
    <name evidence="1" type="ORF">BD626DRAFT_576192</name>
</gene>
<accession>A0A550BTZ2</accession>
<name>A0A550BTZ2_9AGAR</name>
<comment type="caution">
    <text evidence="1">The sequence shown here is derived from an EMBL/GenBank/DDBJ whole genome shotgun (WGS) entry which is preliminary data.</text>
</comment>